<dbReference type="InterPro" id="IPR012341">
    <property type="entry name" value="6hp_glycosidase-like_sf"/>
</dbReference>
<dbReference type="OrthoDB" id="540611at2759"/>
<reference evidence="3 4" key="1">
    <citation type="journal article" date="2018" name="Nat. Ecol. Evol.">
        <title>Pezizomycetes genomes reveal the molecular basis of ectomycorrhizal truffle lifestyle.</title>
        <authorList>
            <person name="Murat C."/>
            <person name="Payen T."/>
            <person name="Noel B."/>
            <person name="Kuo A."/>
            <person name="Morin E."/>
            <person name="Chen J."/>
            <person name="Kohler A."/>
            <person name="Krizsan K."/>
            <person name="Balestrini R."/>
            <person name="Da Silva C."/>
            <person name="Montanini B."/>
            <person name="Hainaut M."/>
            <person name="Levati E."/>
            <person name="Barry K.W."/>
            <person name="Belfiori B."/>
            <person name="Cichocki N."/>
            <person name="Clum A."/>
            <person name="Dockter R.B."/>
            <person name="Fauchery L."/>
            <person name="Guy J."/>
            <person name="Iotti M."/>
            <person name="Le Tacon F."/>
            <person name="Lindquist E.A."/>
            <person name="Lipzen A."/>
            <person name="Malagnac F."/>
            <person name="Mello A."/>
            <person name="Molinier V."/>
            <person name="Miyauchi S."/>
            <person name="Poulain J."/>
            <person name="Riccioni C."/>
            <person name="Rubini A."/>
            <person name="Sitrit Y."/>
            <person name="Splivallo R."/>
            <person name="Traeger S."/>
            <person name="Wang M."/>
            <person name="Zifcakova L."/>
            <person name="Wipf D."/>
            <person name="Zambonelli A."/>
            <person name="Paolocci F."/>
            <person name="Nowrousian M."/>
            <person name="Ottonello S."/>
            <person name="Baldrian P."/>
            <person name="Spatafora J.W."/>
            <person name="Henrissat B."/>
            <person name="Nagy L.G."/>
            <person name="Aury J.M."/>
            <person name="Wincker P."/>
            <person name="Grigoriev I.V."/>
            <person name="Bonfante P."/>
            <person name="Martin F.M."/>
        </authorList>
    </citation>
    <scope>NUCLEOTIDE SEQUENCE [LARGE SCALE GENOMIC DNA]</scope>
    <source>
        <strain evidence="3 4">120613-1</strain>
    </source>
</reference>
<name>A0A3N4ISG2_9PEZI</name>
<protein>
    <submittedName>
        <fullName evidence="3">Glycoside hydrolase family 105 protein</fullName>
    </submittedName>
</protein>
<dbReference type="SUPFAM" id="SSF48208">
    <property type="entry name" value="Six-hairpin glycosidases"/>
    <property type="match status" value="1"/>
</dbReference>
<proteinExistence type="predicted"/>
<keyword evidence="4" id="KW-1185">Reference proteome</keyword>
<keyword evidence="1 3" id="KW-0378">Hydrolase</keyword>
<evidence type="ECO:0000256" key="1">
    <source>
        <dbReference type="ARBA" id="ARBA00022801"/>
    </source>
</evidence>
<accession>A0A3N4ISG2</accession>
<organism evidence="3 4">
    <name type="scientific">Choiromyces venosus 120613-1</name>
    <dbReference type="NCBI Taxonomy" id="1336337"/>
    <lineage>
        <taxon>Eukaryota</taxon>
        <taxon>Fungi</taxon>
        <taxon>Dikarya</taxon>
        <taxon>Ascomycota</taxon>
        <taxon>Pezizomycotina</taxon>
        <taxon>Pezizomycetes</taxon>
        <taxon>Pezizales</taxon>
        <taxon>Tuberaceae</taxon>
        <taxon>Choiromyces</taxon>
    </lineage>
</organism>
<evidence type="ECO:0000313" key="4">
    <source>
        <dbReference type="Proteomes" id="UP000276215"/>
    </source>
</evidence>
<dbReference type="GO" id="GO:0005975">
    <property type="term" value="P:carbohydrate metabolic process"/>
    <property type="evidence" value="ECO:0007669"/>
    <property type="project" value="InterPro"/>
</dbReference>
<keyword evidence="2" id="KW-0732">Signal</keyword>
<dbReference type="STRING" id="1336337.A0A3N4ISG2"/>
<evidence type="ECO:0000313" key="3">
    <source>
        <dbReference type="EMBL" id="RPA89113.1"/>
    </source>
</evidence>
<dbReference type="Pfam" id="PF07470">
    <property type="entry name" value="Glyco_hydro_88"/>
    <property type="match status" value="1"/>
</dbReference>
<evidence type="ECO:0000256" key="2">
    <source>
        <dbReference type="SAM" id="SignalP"/>
    </source>
</evidence>
<dbReference type="Gene3D" id="1.50.10.10">
    <property type="match status" value="1"/>
</dbReference>
<dbReference type="PANTHER" id="PTHR33886">
    <property type="entry name" value="UNSATURATED RHAMNOGALACTURONAN HYDROLASE (EUROFUNG)"/>
    <property type="match status" value="1"/>
</dbReference>
<dbReference type="Proteomes" id="UP000276215">
    <property type="component" value="Unassembled WGS sequence"/>
</dbReference>
<dbReference type="EMBL" id="ML120613">
    <property type="protein sequence ID" value="RPA89113.1"/>
    <property type="molecule type" value="Genomic_DNA"/>
</dbReference>
<sequence length="356" mass="39409">MKFPIFLTAAILFLSPTIQCVEYSQLLTSSVIARNTPLDKDSTGAILKAYEHGVMERALAMVYNKTGNATYYNYLKSDIDNLISPSGVLLDYNLTYYTLDDVRLGPEFLYLYLSTGSSNEGGMWHRSTCPNQMWLDGQYMALPQTAWNDIALQFSLLETHVRNATTGLLKHGYDGGKSAIWADPITGSAPLVWDRALGWHLMALVDVLDYLPCSHPVFDVLKSHFSRAAAAVRATADPDIGAWWLVMSQEYTAAPGNYIESSGSAIFVYAFLKGVRVGYLPSSKYLPAAKKAHEYLVTECAVDKGRGIYDWLGMVKVGSLGSNADYAYYISVPKRTNDLKGIGPFMFASVEIEMLE</sequence>
<dbReference type="InterPro" id="IPR008928">
    <property type="entry name" value="6-hairpin_glycosidase_sf"/>
</dbReference>
<dbReference type="AlphaFoldDB" id="A0A3N4ISG2"/>
<dbReference type="GO" id="GO:0016787">
    <property type="term" value="F:hydrolase activity"/>
    <property type="evidence" value="ECO:0007669"/>
    <property type="project" value="UniProtKB-KW"/>
</dbReference>
<gene>
    <name evidence="3" type="ORF">L873DRAFT_1832089</name>
</gene>
<dbReference type="InterPro" id="IPR052043">
    <property type="entry name" value="PolySaccharide_Degr_Enz"/>
</dbReference>
<feature type="chain" id="PRO_5018060787" evidence="2">
    <location>
        <begin position="21"/>
        <end position="356"/>
    </location>
</feature>
<feature type="signal peptide" evidence="2">
    <location>
        <begin position="1"/>
        <end position="20"/>
    </location>
</feature>
<dbReference type="InterPro" id="IPR010905">
    <property type="entry name" value="Glyco_hydro_88"/>
</dbReference>
<dbReference type="PANTHER" id="PTHR33886:SF9">
    <property type="entry name" value="UNSATURATED RHAMNOGALACTURONAN HYDROLASE (EUROFUNG)"/>
    <property type="match status" value="1"/>
</dbReference>